<dbReference type="InterPro" id="IPR026353">
    <property type="entry name" value="Hypoxan-DNA_Glyclase"/>
</dbReference>
<dbReference type="SMART" id="SM00987">
    <property type="entry name" value="UreE_C"/>
    <property type="match status" value="1"/>
</dbReference>
<dbReference type="CDD" id="cd10032">
    <property type="entry name" value="UDG-F6_HDG"/>
    <property type="match status" value="1"/>
</dbReference>
<evidence type="ECO:0000259" key="1">
    <source>
        <dbReference type="SMART" id="SM00986"/>
    </source>
</evidence>
<dbReference type="Gene3D" id="3.40.470.10">
    <property type="entry name" value="Uracil-DNA glycosylase-like domain"/>
    <property type="match status" value="1"/>
</dbReference>
<feature type="domain" description="Uracil-DNA glycosylase-like" evidence="1">
    <location>
        <begin position="8"/>
        <end position="161"/>
    </location>
</feature>
<reference evidence="2 3" key="1">
    <citation type="submission" date="2020-10" db="EMBL/GenBank/DDBJ databases">
        <authorList>
            <person name="Peeters C."/>
        </authorList>
    </citation>
    <scope>NUCLEOTIDE SEQUENCE [LARGE SCALE GENOMIC DNA]</scope>
    <source>
        <strain evidence="2 3">LMG 27952</strain>
    </source>
</reference>
<evidence type="ECO:0000313" key="3">
    <source>
        <dbReference type="Proteomes" id="UP000656319"/>
    </source>
</evidence>
<accession>A0ABN7HCC4</accession>
<dbReference type="InterPro" id="IPR036895">
    <property type="entry name" value="Uracil-DNA_glycosylase-like_sf"/>
</dbReference>
<comment type="caution">
    <text evidence="2">The sequence shown here is derived from an EMBL/GenBank/DDBJ whole genome shotgun (WGS) entry which is preliminary data.</text>
</comment>
<dbReference type="InterPro" id="IPR005122">
    <property type="entry name" value="Uracil-DNA_glycosylase-like"/>
</dbReference>
<organism evidence="2 3">
    <name type="scientific">Paraburkholderia hiiakae</name>
    <dbReference type="NCBI Taxonomy" id="1081782"/>
    <lineage>
        <taxon>Bacteria</taxon>
        <taxon>Pseudomonadati</taxon>
        <taxon>Pseudomonadota</taxon>
        <taxon>Betaproteobacteria</taxon>
        <taxon>Burkholderiales</taxon>
        <taxon>Burkholderiaceae</taxon>
        <taxon>Paraburkholderia</taxon>
    </lineage>
</organism>
<keyword evidence="3" id="KW-1185">Reference proteome</keyword>
<gene>
    <name evidence="2" type="ORF">LMG27952_00124</name>
</gene>
<dbReference type="EMBL" id="CAJHCQ010000001">
    <property type="protein sequence ID" value="CAD6507815.1"/>
    <property type="molecule type" value="Genomic_DNA"/>
</dbReference>
<dbReference type="SUPFAM" id="SSF52141">
    <property type="entry name" value="Uracil-DNA glycosylase-like"/>
    <property type="match status" value="1"/>
</dbReference>
<dbReference type="RefSeq" id="WP_201693615.1">
    <property type="nucleotide sequence ID" value="NZ_CAJHCQ010000001.1"/>
</dbReference>
<evidence type="ECO:0000313" key="2">
    <source>
        <dbReference type="EMBL" id="CAD6507815.1"/>
    </source>
</evidence>
<name>A0ABN7HCC4_9BURK</name>
<dbReference type="NCBIfam" id="TIGR04274">
    <property type="entry name" value="hypoxanDNAglyco"/>
    <property type="match status" value="1"/>
</dbReference>
<dbReference type="SMART" id="SM00986">
    <property type="entry name" value="UDG"/>
    <property type="match status" value="1"/>
</dbReference>
<dbReference type="Proteomes" id="UP000656319">
    <property type="component" value="Unassembled WGS sequence"/>
</dbReference>
<protein>
    <recommendedName>
        <fullName evidence="1">Uracil-DNA glycosylase-like domain-containing protein</fullName>
    </recommendedName>
</protein>
<sequence length="186" mass="20419">MTFKRCFDPVVDAHTRVLILGSLPGEASLAHQQYYAHKQNKFWHLVGEVIGEDLVVMEYEARLQTLRAHRVGLWDVVAQARREGSLDGDIRDHEGNDLVALIEGLPALEAIAFNGGTAARIGERILGADARAVTILRLPSSSPAYASMNFAAKLVQWRALDAFTGDADAHMSVGAHKRKRAAIQPR</sequence>
<dbReference type="Pfam" id="PF03167">
    <property type="entry name" value="UDG"/>
    <property type="match status" value="1"/>
</dbReference>
<proteinExistence type="predicted"/>